<dbReference type="Gene3D" id="3.30.10.10">
    <property type="entry name" value="Trypsin Inhibitor V, subunit A"/>
    <property type="match status" value="1"/>
</dbReference>
<sequence>MEMGQPERDESLDAYVGLPADQAERRARDLGWTSVRRLGPHTVVTMEYRQGRINFTVEGGRVTKCWSG</sequence>
<proteinExistence type="predicted"/>
<dbReference type="OrthoDB" id="3482539at2"/>
<evidence type="ECO:0000313" key="1">
    <source>
        <dbReference type="EMBL" id="RMI44105.1"/>
    </source>
</evidence>
<reference evidence="1 2" key="1">
    <citation type="submission" date="2018-10" db="EMBL/GenBank/DDBJ databases">
        <title>Isolation from soil.</title>
        <authorList>
            <person name="Hu J."/>
        </authorList>
    </citation>
    <scope>NUCLEOTIDE SEQUENCE [LARGE SCALE GENOMIC DNA]</scope>
    <source>
        <strain evidence="1 2">NEAU-Ht49</strain>
    </source>
</reference>
<dbReference type="Pfam" id="PF11720">
    <property type="entry name" value="Inhibitor_I78"/>
    <property type="match status" value="1"/>
</dbReference>
<dbReference type="EMBL" id="RFFG01000021">
    <property type="protein sequence ID" value="RMI44105.1"/>
    <property type="molecule type" value="Genomic_DNA"/>
</dbReference>
<gene>
    <name evidence="1" type="ORF">EBO15_14420</name>
</gene>
<accession>A0A3M2M6G8</accession>
<protein>
    <submittedName>
        <fullName evidence="1">Proteinase inhibitor I78</fullName>
    </submittedName>
</protein>
<organism evidence="1 2">
    <name type="scientific">Actinomadura harenae</name>
    <dbReference type="NCBI Taxonomy" id="2483351"/>
    <lineage>
        <taxon>Bacteria</taxon>
        <taxon>Bacillati</taxon>
        <taxon>Actinomycetota</taxon>
        <taxon>Actinomycetes</taxon>
        <taxon>Streptosporangiales</taxon>
        <taxon>Thermomonosporaceae</taxon>
        <taxon>Actinomadura</taxon>
    </lineage>
</organism>
<dbReference type="InterPro" id="IPR021719">
    <property type="entry name" value="Prot_inh_I78"/>
</dbReference>
<dbReference type="RefSeq" id="WP_122194883.1">
    <property type="nucleotide sequence ID" value="NZ_JBHSKC010000025.1"/>
</dbReference>
<name>A0A3M2M6G8_9ACTN</name>
<keyword evidence="2" id="KW-1185">Reference proteome</keyword>
<evidence type="ECO:0000313" key="2">
    <source>
        <dbReference type="Proteomes" id="UP000282674"/>
    </source>
</evidence>
<comment type="caution">
    <text evidence="1">The sequence shown here is derived from an EMBL/GenBank/DDBJ whole genome shotgun (WGS) entry which is preliminary data.</text>
</comment>
<dbReference type="Proteomes" id="UP000282674">
    <property type="component" value="Unassembled WGS sequence"/>
</dbReference>
<dbReference type="AlphaFoldDB" id="A0A3M2M6G8"/>